<evidence type="ECO:0000313" key="2">
    <source>
        <dbReference type="EMBL" id="KAJ5080767.1"/>
    </source>
</evidence>
<accession>A0A9Q0LXR1</accession>
<evidence type="ECO:0000313" key="3">
    <source>
        <dbReference type="Proteomes" id="UP001149090"/>
    </source>
</evidence>
<feature type="compositionally biased region" description="Low complexity" evidence="1">
    <location>
        <begin position="233"/>
        <end position="250"/>
    </location>
</feature>
<comment type="caution">
    <text evidence="2">The sequence shown here is derived from an EMBL/GenBank/DDBJ whole genome shotgun (WGS) entry which is preliminary data.</text>
</comment>
<organism evidence="2 3">
    <name type="scientific">Anaeramoeba ignava</name>
    <name type="common">Anaerobic marine amoeba</name>
    <dbReference type="NCBI Taxonomy" id="1746090"/>
    <lineage>
        <taxon>Eukaryota</taxon>
        <taxon>Metamonada</taxon>
        <taxon>Anaeramoebidae</taxon>
        <taxon>Anaeramoeba</taxon>
    </lineage>
</organism>
<feature type="region of interest" description="Disordered" evidence="1">
    <location>
        <begin position="374"/>
        <end position="427"/>
    </location>
</feature>
<feature type="region of interest" description="Disordered" evidence="1">
    <location>
        <begin position="1"/>
        <end position="23"/>
    </location>
</feature>
<name>A0A9Q0LXR1_ANAIG</name>
<protein>
    <submittedName>
        <fullName evidence="2">Centromere protein e</fullName>
    </submittedName>
</protein>
<gene>
    <name evidence="2" type="ORF">M0811_13745</name>
</gene>
<feature type="compositionally biased region" description="Acidic residues" evidence="1">
    <location>
        <begin position="218"/>
        <end position="232"/>
    </location>
</feature>
<dbReference type="AlphaFoldDB" id="A0A9Q0LXR1"/>
<proteinExistence type="predicted"/>
<feature type="region of interest" description="Disordered" evidence="1">
    <location>
        <begin position="198"/>
        <end position="250"/>
    </location>
</feature>
<evidence type="ECO:0000256" key="1">
    <source>
        <dbReference type="SAM" id="MobiDB-lite"/>
    </source>
</evidence>
<keyword evidence="3" id="KW-1185">Reference proteome</keyword>
<feature type="compositionally biased region" description="Acidic residues" evidence="1">
    <location>
        <begin position="377"/>
        <end position="387"/>
    </location>
</feature>
<reference evidence="2" key="1">
    <citation type="submission" date="2022-10" db="EMBL/GenBank/DDBJ databases">
        <title>Novel sulphate-reducing endosymbionts in the free-living metamonad Anaeramoeba.</title>
        <authorList>
            <person name="Jerlstrom-Hultqvist J."/>
            <person name="Cepicka I."/>
            <person name="Gallot-Lavallee L."/>
            <person name="Salas-Leiva D."/>
            <person name="Curtis B.A."/>
            <person name="Zahonova K."/>
            <person name="Pipaliya S."/>
            <person name="Dacks J."/>
            <person name="Roger A.J."/>
        </authorList>
    </citation>
    <scope>NUCLEOTIDE SEQUENCE</scope>
    <source>
        <strain evidence="2">BMAN</strain>
    </source>
</reference>
<dbReference type="Proteomes" id="UP001149090">
    <property type="component" value="Unassembled WGS sequence"/>
</dbReference>
<feature type="compositionally biased region" description="Basic and acidic residues" evidence="1">
    <location>
        <begin position="388"/>
        <end position="399"/>
    </location>
</feature>
<dbReference type="EMBL" id="JAPDFW010000001">
    <property type="protein sequence ID" value="KAJ5080767.1"/>
    <property type="molecule type" value="Genomic_DNA"/>
</dbReference>
<sequence>MRIKYRPVRSATKKETTQTSSTQFNPSLSLSFLVNHSPRNSWNNSRNNIILETWDQQIDKSSIEHDEHKFNKARQKFIPHNYDTSQMSKIQILILDAILKYRGSCPFEYIFQHVKQHWKILGSKLPEYSGYIWQATYIHLNGLNNNLVFFVPDPSLQDHYLIGKIPLKQLRKENPNLKNPEFTQFQEHLLQKFEKDLQQFDPENEKDEQNTNQTEKMESEDDTDDENEENESDNQTNENSKKTNTTSEENNEMMIEPINSNIPKTPISLLQVLVLFYLGKHHPKYINDISNWVKPIFERYSNLPVSPHFNDKILELLTQPKRQFFKKIGQTNEVFSLSQKGKNVAELLFSNPSLIKCYLPNGKKITADQISFHNEKEEDDYEEQDNETNEKKESKEKNVKNVNSNQKRKVKRKMRSDEEEQNESTLNKPTELQIEIVKSIDSRGGFATLEDIYKDLSPKWKQIHKKNGNLYSADCKKSILTCLQNSLFEQTQDEKWYVTDKRKEFKEYF</sequence>